<sequence>MRSVTVVLCLFLAPGVGHAASVGGEFNVDGPGAQNCSLFVEAVDQADAASLTAFSAWTEGFVTGVNVFRDETYDVTPWQTPQLILSKMAAFCRENPDVPYVNGLGRLISVLMPNRQTEPSPIIQVRYDGQAVALPTWVLNEARRALEAVTDGGALPTAPDGFDDAFAERLKSFQAAEGLPRTGLPDQATLNRLFP</sequence>
<proteinExistence type="predicted"/>
<dbReference type="EMBL" id="QGKU01000026">
    <property type="protein sequence ID" value="PWR03516.1"/>
    <property type="molecule type" value="Genomic_DNA"/>
</dbReference>
<keyword evidence="4" id="KW-1185">Reference proteome</keyword>
<evidence type="ECO:0000259" key="2">
    <source>
        <dbReference type="Pfam" id="PF01471"/>
    </source>
</evidence>
<dbReference type="SUPFAM" id="SSF47090">
    <property type="entry name" value="PGBD-like"/>
    <property type="match status" value="1"/>
</dbReference>
<gene>
    <name evidence="3" type="ORF">DKT77_06580</name>
</gene>
<accession>A0A2V2LJX8</accession>
<dbReference type="InterPro" id="IPR002477">
    <property type="entry name" value="Peptidoglycan-bd-like"/>
</dbReference>
<reference evidence="3 4" key="1">
    <citation type="submission" date="2018-05" db="EMBL/GenBank/DDBJ databases">
        <title>Rhodobacteraceae gen. nov., sp. nov. isolated from sea water.</title>
        <authorList>
            <person name="Ren Y."/>
        </authorList>
    </citation>
    <scope>NUCLEOTIDE SEQUENCE [LARGE SCALE GENOMIC DNA]</scope>
    <source>
        <strain evidence="3 4">TG-679</strain>
    </source>
</reference>
<dbReference type="Pfam" id="PF01471">
    <property type="entry name" value="PG_binding_1"/>
    <property type="match status" value="1"/>
</dbReference>
<organism evidence="3 4">
    <name type="scientific">Meridianimarinicoccus roseus</name>
    <dbReference type="NCBI Taxonomy" id="2072018"/>
    <lineage>
        <taxon>Bacteria</taxon>
        <taxon>Pseudomonadati</taxon>
        <taxon>Pseudomonadota</taxon>
        <taxon>Alphaproteobacteria</taxon>
        <taxon>Rhodobacterales</taxon>
        <taxon>Paracoccaceae</taxon>
        <taxon>Meridianimarinicoccus</taxon>
    </lineage>
</organism>
<feature type="domain" description="Peptidoglycan binding-like" evidence="2">
    <location>
        <begin position="160"/>
        <end position="193"/>
    </location>
</feature>
<feature type="signal peptide" evidence="1">
    <location>
        <begin position="1"/>
        <end position="19"/>
    </location>
</feature>
<dbReference type="InterPro" id="IPR036365">
    <property type="entry name" value="PGBD-like_sf"/>
</dbReference>
<name>A0A2V2LJX8_9RHOB</name>
<keyword evidence="1" id="KW-0732">Signal</keyword>
<evidence type="ECO:0000313" key="3">
    <source>
        <dbReference type="EMBL" id="PWR03516.1"/>
    </source>
</evidence>
<comment type="caution">
    <text evidence="3">The sequence shown here is derived from an EMBL/GenBank/DDBJ whole genome shotgun (WGS) entry which is preliminary data.</text>
</comment>
<dbReference type="Proteomes" id="UP000245680">
    <property type="component" value="Unassembled WGS sequence"/>
</dbReference>
<dbReference type="OrthoDB" id="6507154at2"/>
<feature type="chain" id="PRO_5015971370" description="Peptidoglycan binding-like domain-containing protein" evidence="1">
    <location>
        <begin position="20"/>
        <end position="195"/>
    </location>
</feature>
<protein>
    <recommendedName>
        <fullName evidence="2">Peptidoglycan binding-like domain-containing protein</fullName>
    </recommendedName>
</protein>
<dbReference type="AlphaFoldDB" id="A0A2V2LJX8"/>
<evidence type="ECO:0000313" key="4">
    <source>
        <dbReference type="Proteomes" id="UP000245680"/>
    </source>
</evidence>
<evidence type="ECO:0000256" key="1">
    <source>
        <dbReference type="SAM" id="SignalP"/>
    </source>
</evidence>